<reference evidence="1" key="1">
    <citation type="submission" date="2022-08" db="EMBL/GenBank/DDBJ databases">
        <title>Nisaea acidiphila sp. nov., isolated from a marine algal debris and emended description of the genus Nisaea Urios et al. 2008.</title>
        <authorList>
            <person name="Kwon K."/>
        </authorList>
    </citation>
    <scope>NUCLEOTIDE SEQUENCE</scope>
    <source>
        <strain evidence="1">MEBiC11861</strain>
    </source>
</reference>
<dbReference type="EMBL" id="CP102480">
    <property type="protein sequence ID" value="UUX52032.1"/>
    <property type="molecule type" value="Genomic_DNA"/>
</dbReference>
<dbReference type="InterPro" id="IPR045471">
    <property type="entry name" value="DUF6494"/>
</dbReference>
<sequence>MNEDVFNMSVRKFLKKVGVTSQREIEAAIRKAVENGSLTGPAEAKVVLSVPAAGLEVTIDGTIETE</sequence>
<dbReference type="Pfam" id="PF20104">
    <property type="entry name" value="DUF6494"/>
    <property type="match status" value="1"/>
</dbReference>
<name>A0A9J7AXL5_9PROT</name>
<dbReference type="Proteomes" id="UP001060336">
    <property type="component" value="Chromosome"/>
</dbReference>
<dbReference type="RefSeq" id="WP_257771858.1">
    <property type="nucleotide sequence ID" value="NZ_CP102480.1"/>
</dbReference>
<dbReference type="KEGG" id="naci:NUH88_10075"/>
<protein>
    <submittedName>
        <fullName evidence="1">DUF6494 family protein</fullName>
    </submittedName>
</protein>
<proteinExistence type="predicted"/>
<organism evidence="1 2">
    <name type="scientific">Nisaea acidiphila</name>
    <dbReference type="NCBI Taxonomy" id="1862145"/>
    <lineage>
        <taxon>Bacteria</taxon>
        <taxon>Pseudomonadati</taxon>
        <taxon>Pseudomonadota</taxon>
        <taxon>Alphaproteobacteria</taxon>
        <taxon>Rhodospirillales</taxon>
        <taxon>Thalassobaculaceae</taxon>
        <taxon>Nisaea</taxon>
    </lineage>
</organism>
<evidence type="ECO:0000313" key="1">
    <source>
        <dbReference type="EMBL" id="UUX52032.1"/>
    </source>
</evidence>
<evidence type="ECO:0000313" key="2">
    <source>
        <dbReference type="Proteomes" id="UP001060336"/>
    </source>
</evidence>
<gene>
    <name evidence="1" type="ORF">NUH88_10075</name>
</gene>
<keyword evidence="2" id="KW-1185">Reference proteome</keyword>
<dbReference type="AlphaFoldDB" id="A0A9J7AXL5"/>
<accession>A0A9J7AXL5</accession>